<dbReference type="InterPro" id="IPR036875">
    <property type="entry name" value="Znf_CCHC_sf"/>
</dbReference>
<name>A0A6C0FCP6_9ZZZZ</name>
<dbReference type="GO" id="GO:0003676">
    <property type="term" value="F:nucleic acid binding"/>
    <property type="evidence" value="ECO:0007669"/>
    <property type="project" value="InterPro"/>
</dbReference>
<organism evidence="2">
    <name type="scientific">viral metagenome</name>
    <dbReference type="NCBI Taxonomy" id="1070528"/>
    <lineage>
        <taxon>unclassified sequences</taxon>
        <taxon>metagenomes</taxon>
        <taxon>organismal metagenomes</taxon>
    </lineage>
</organism>
<proteinExistence type="predicted"/>
<dbReference type="EMBL" id="MN738829">
    <property type="protein sequence ID" value="QHT38329.1"/>
    <property type="molecule type" value="Genomic_DNA"/>
</dbReference>
<dbReference type="Gene3D" id="4.10.60.10">
    <property type="entry name" value="Zinc finger, CCHC-type"/>
    <property type="match status" value="1"/>
</dbReference>
<dbReference type="InterPro" id="IPR035901">
    <property type="entry name" value="GIY-YIG_endonuc_sf"/>
</dbReference>
<dbReference type="Gene3D" id="3.40.1440.10">
    <property type="entry name" value="GIY-YIG endonuclease"/>
    <property type="match status" value="1"/>
</dbReference>
<dbReference type="SUPFAM" id="SSF57756">
    <property type="entry name" value="Retrovirus zinc finger-like domains"/>
    <property type="match status" value="1"/>
</dbReference>
<protein>
    <recommendedName>
        <fullName evidence="1">CCHC-type domain-containing protein</fullName>
    </recommendedName>
</protein>
<accession>A0A6C0FCP6</accession>
<feature type="domain" description="CCHC-type" evidence="1">
    <location>
        <begin position="106"/>
        <end position="121"/>
    </location>
</feature>
<dbReference type="GO" id="GO:0008270">
    <property type="term" value="F:zinc ion binding"/>
    <property type="evidence" value="ECO:0007669"/>
    <property type="project" value="InterPro"/>
</dbReference>
<dbReference type="AlphaFoldDB" id="A0A6C0FCP6"/>
<dbReference type="Pfam" id="PF00098">
    <property type="entry name" value="zf-CCHC"/>
    <property type="match status" value="1"/>
</dbReference>
<dbReference type="Pfam" id="PF01541">
    <property type="entry name" value="GIY-YIG"/>
    <property type="match status" value="1"/>
</dbReference>
<dbReference type="CDD" id="cd00719">
    <property type="entry name" value="GIY-YIG_SF"/>
    <property type="match status" value="1"/>
</dbReference>
<dbReference type="InterPro" id="IPR001878">
    <property type="entry name" value="Znf_CCHC"/>
</dbReference>
<evidence type="ECO:0000313" key="2">
    <source>
        <dbReference type="EMBL" id="QHT38329.1"/>
    </source>
</evidence>
<sequence length="159" mass="18536">MVFIYILLLEQQKYYVGKTNNPIFRLKDHFHEGSKNGAAWTRKYPPLEVEKIIPNCDNFDEDKITKMYMKQHGIDNVRGGSYVKISLDEMQKLLLEKEIFTAENSCFHCGQKGHFIATCPNLKQTEVWHKQQQSTVAAVEERNGAPIIVFCESWCFCRK</sequence>
<dbReference type="InterPro" id="IPR000305">
    <property type="entry name" value="GIY-YIG_endonuc"/>
</dbReference>
<evidence type="ECO:0000259" key="1">
    <source>
        <dbReference type="PROSITE" id="PS50158"/>
    </source>
</evidence>
<reference evidence="2" key="1">
    <citation type="journal article" date="2020" name="Nature">
        <title>Giant virus diversity and host interactions through global metagenomics.</title>
        <authorList>
            <person name="Schulz F."/>
            <person name="Roux S."/>
            <person name="Paez-Espino D."/>
            <person name="Jungbluth S."/>
            <person name="Walsh D.A."/>
            <person name="Denef V.J."/>
            <person name="McMahon K.D."/>
            <person name="Konstantinidis K.T."/>
            <person name="Eloe-Fadrosh E.A."/>
            <person name="Kyrpides N.C."/>
            <person name="Woyke T."/>
        </authorList>
    </citation>
    <scope>NUCLEOTIDE SEQUENCE</scope>
    <source>
        <strain evidence="2">GVMAG-S-ERX556101-89</strain>
    </source>
</reference>
<dbReference type="SMART" id="SM00343">
    <property type="entry name" value="ZnF_C2HC"/>
    <property type="match status" value="1"/>
</dbReference>
<dbReference type="PROSITE" id="PS50158">
    <property type="entry name" value="ZF_CCHC"/>
    <property type="match status" value="1"/>
</dbReference>